<dbReference type="Proteomes" id="UP000298030">
    <property type="component" value="Unassembled WGS sequence"/>
</dbReference>
<accession>A0A4Y7TCQ0</accession>
<proteinExistence type="predicted"/>
<name>A0A4Y7TCQ0_COPMI</name>
<dbReference type="AlphaFoldDB" id="A0A4Y7TCQ0"/>
<protein>
    <submittedName>
        <fullName evidence="2">Uncharacterized protein</fullName>
    </submittedName>
</protein>
<evidence type="ECO:0000313" key="2">
    <source>
        <dbReference type="EMBL" id="TEB31734.1"/>
    </source>
</evidence>
<evidence type="ECO:0000256" key="1">
    <source>
        <dbReference type="SAM" id="MobiDB-lite"/>
    </source>
</evidence>
<dbReference type="EMBL" id="QPFP01000018">
    <property type="protein sequence ID" value="TEB31734.1"/>
    <property type="molecule type" value="Genomic_DNA"/>
</dbReference>
<evidence type="ECO:0000313" key="3">
    <source>
        <dbReference type="Proteomes" id="UP000298030"/>
    </source>
</evidence>
<keyword evidence="3" id="KW-1185">Reference proteome</keyword>
<gene>
    <name evidence="2" type="ORF">FA13DRAFT_1732621</name>
</gene>
<feature type="region of interest" description="Disordered" evidence="1">
    <location>
        <begin position="56"/>
        <end position="77"/>
    </location>
</feature>
<sequence length="77" mass="8924">MFRCTPTALFLFKCTCIPVRLGEQRRVLEELRKTTIALGPACNKLYHPPQFRLPSQRPLPVPVSREFNGTRKRIRAT</sequence>
<organism evidence="2 3">
    <name type="scientific">Coprinellus micaceus</name>
    <name type="common">Glistening ink-cap mushroom</name>
    <name type="synonym">Coprinus micaceus</name>
    <dbReference type="NCBI Taxonomy" id="71717"/>
    <lineage>
        <taxon>Eukaryota</taxon>
        <taxon>Fungi</taxon>
        <taxon>Dikarya</taxon>
        <taxon>Basidiomycota</taxon>
        <taxon>Agaricomycotina</taxon>
        <taxon>Agaricomycetes</taxon>
        <taxon>Agaricomycetidae</taxon>
        <taxon>Agaricales</taxon>
        <taxon>Agaricineae</taxon>
        <taxon>Psathyrellaceae</taxon>
        <taxon>Coprinellus</taxon>
    </lineage>
</organism>
<reference evidence="2 3" key="1">
    <citation type="journal article" date="2019" name="Nat. Ecol. Evol.">
        <title>Megaphylogeny resolves global patterns of mushroom evolution.</title>
        <authorList>
            <person name="Varga T."/>
            <person name="Krizsan K."/>
            <person name="Foldi C."/>
            <person name="Dima B."/>
            <person name="Sanchez-Garcia M."/>
            <person name="Sanchez-Ramirez S."/>
            <person name="Szollosi G.J."/>
            <person name="Szarkandi J.G."/>
            <person name="Papp V."/>
            <person name="Albert L."/>
            <person name="Andreopoulos W."/>
            <person name="Angelini C."/>
            <person name="Antonin V."/>
            <person name="Barry K.W."/>
            <person name="Bougher N.L."/>
            <person name="Buchanan P."/>
            <person name="Buyck B."/>
            <person name="Bense V."/>
            <person name="Catcheside P."/>
            <person name="Chovatia M."/>
            <person name="Cooper J."/>
            <person name="Damon W."/>
            <person name="Desjardin D."/>
            <person name="Finy P."/>
            <person name="Geml J."/>
            <person name="Haridas S."/>
            <person name="Hughes K."/>
            <person name="Justo A."/>
            <person name="Karasinski D."/>
            <person name="Kautmanova I."/>
            <person name="Kiss B."/>
            <person name="Kocsube S."/>
            <person name="Kotiranta H."/>
            <person name="LaButti K.M."/>
            <person name="Lechner B.E."/>
            <person name="Liimatainen K."/>
            <person name="Lipzen A."/>
            <person name="Lukacs Z."/>
            <person name="Mihaltcheva S."/>
            <person name="Morgado L.N."/>
            <person name="Niskanen T."/>
            <person name="Noordeloos M.E."/>
            <person name="Ohm R.A."/>
            <person name="Ortiz-Santana B."/>
            <person name="Ovrebo C."/>
            <person name="Racz N."/>
            <person name="Riley R."/>
            <person name="Savchenko A."/>
            <person name="Shiryaev A."/>
            <person name="Soop K."/>
            <person name="Spirin V."/>
            <person name="Szebenyi C."/>
            <person name="Tomsovsky M."/>
            <person name="Tulloss R.E."/>
            <person name="Uehling J."/>
            <person name="Grigoriev I.V."/>
            <person name="Vagvolgyi C."/>
            <person name="Papp T."/>
            <person name="Martin F.M."/>
            <person name="Miettinen O."/>
            <person name="Hibbett D.S."/>
            <person name="Nagy L.G."/>
        </authorList>
    </citation>
    <scope>NUCLEOTIDE SEQUENCE [LARGE SCALE GENOMIC DNA]</scope>
    <source>
        <strain evidence="2 3">FP101781</strain>
    </source>
</reference>
<comment type="caution">
    <text evidence="2">The sequence shown here is derived from an EMBL/GenBank/DDBJ whole genome shotgun (WGS) entry which is preliminary data.</text>
</comment>